<dbReference type="SUPFAM" id="SSF48334">
    <property type="entry name" value="DNA repair protein MutS, domain III"/>
    <property type="match status" value="1"/>
</dbReference>
<dbReference type="InterPro" id="IPR002625">
    <property type="entry name" value="Smr_dom"/>
</dbReference>
<feature type="binding site" evidence="8">
    <location>
        <begin position="335"/>
        <end position="342"/>
    </location>
    <ligand>
        <name>ATP</name>
        <dbReference type="ChEBI" id="CHEBI:30616"/>
    </ligand>
</feature>
<evidence type="ECO:0000256" key="4">
    <source>
        <dbReference type="ARBA" id="ARBA00022801"/>
    </source>
</evidence>
<dbReference type="OrthoDB" id="9808166at2"/>
<evidence type="ECO:0000256" key="5">
    <source>
        <dbReference type="ARBA" id="ARBA00022840"/>
    </source>
</evidence>
<keyword evidence="1 8" id="KW-0540">Nuclease</keyword>
<dbReference type="InterPro" id="IPR036063">
    <property type="entry name" value="Smr_dom_sf"/>
</dbReference>
<dbReference type="InterPro" id="IPR027417">
    <property type="entry name" value="P-loop_NTPase"/>
</dbReference>
<dbReference type="PIRSF" id="PIRSF005814">
    <property type="entry name" value="MutS_YshD"/>
    <property type="match status" value="1"/>
</dbReference>
<comment type="function">
    <text evidence="8">Acts as a ribosome collision sensor, splitting the ribosome into its 2 subunits. Detects stalled/collided 70S ribosomes which it binds and splits by an ATP-hydrolysis driven conformational change. Acts upstream of the ribosome quality control system (RQC), a ribosome-associated complex that mediates the extraction of incompletely synthesized nascent chains from stalled ribosomes and their subsequent degradation. Probably generates substrates for RQC.</text>
</comment>
<dbReference type="InterPro" id="IPR005747">
    <property type="entry name" value="MutS2"/>
</dbReference>
<dbReference type="GO" id="GO:0004519">
    <property type="term" value="F:endonuclease activity"/>
    <property type="evidence" value="ECO:0007669"/>
    <property type="project" value="UniProtKB-UniRule"/>
</dbReference>
<dbReference type="GO" id="GO:0019843">
    <property type="term" value="F:rRNA binding"/>
    <property type="evidence" value="ECO:0007669"/>
    <property type="project" value="UniProtKB-UniRule"/>
</dbReference>
<dbReference type="GO" id="GO:0045910">
    <property type="term" value="P:negative regulation of DNA recombination"/>
    <property type="evidence" value="ECO:0007669"/>
    <property type="project" value="InterPro"/>
</dbReference>
<dbReference type="Proteomes" id="UP000324781">
    <property type="component" value="Unassembled WGS sequence"/>
</dbReference>
<dbReference type="GO" id="GO:0030983">
    <property type="term" value="F:mismatched DNA binding"/>
    <property type="evidence" value="ECO:0007669"/>
    <property type="project" value="InterPro"/>
</dbReference>
<dbReference type="GO" id="GO:0072344">
    <property type="term" value="P:rescue of stalled ribosome"/>
    <property type="evidence" value="ECO:0007669"/>
    <property type="project" value="UniProtKB-UniRule"/>
</dbReference>
<keyword evidence="4 8" id="KW-0378">Hydrolase</keyword>
<accession>A0A1M6IC45</accession>
<keyword evidence="2 8" id="KW-0699">rRNA-binding</keyword>
<dbReference type="RefSeq" id="WP_149679196.1">
    <property type="nucleotide sequence ID" value="NZ_FQZP01000041.1"/>
</dbReference>
<evidence type="ECO:0000256" key="3">
    <source>
        <dbReference type="ARBA" id="ARBA00022741"/>
    </source>
</evidence>
<dbReference type="InterPro" id="IPR045076">
    <property type="entry name" value="MutS"/>
</dbReference>
<keyword evidence="7 8" id="KW-0238">DNA-binding</keyword>
<dbReference type="SMART" id="SM00533">
    <property type="entry name" value="MUTSd"/>
    <property type="match status" value="1"/>
</dbReference>
<dbReference type="PANTHER" id="PTHR48466">
    <property type="entry name" value="OS10G0509000 PROTEIN-RELATED"/>
    <property type="match status" value="1"/>
</dbReference>
<dbReference type="PROSITE" id="PS00486">
    <property type="entry name" value="DNA_MISMATCH_REPAIR_2"/>
    <property type="match status" value="1"/>
</dbReference>
<evidence type="ECO:0000256" key="9">
    <source>
        <dbReference type="SAM" id="Coils"/>
    </source>
</evidence>
<dbReference type="GO" id="GO:0006298">
    <property type="term" value="P:mismatch repair"/>
    <property type="evidence" value="ECO:0007669"/>
    <property type="project" value="InterPro"/>
</dbReference>
<dbReference type="EC" id="3.1.-.-" evidence="8"/>
<dbReference type="CDD" id="cd03280">
    <property type="entry name" value="ABC_MutS2"/>
    <property type="match status" value="1"/>
</dbReference>
<proteinExistence type="inferred from homology"/>
<dbReference type="HAMAP" id="MF_00092">
    <property type="entry name" value="MutS2"/>
    <property type="match status" value="1"/>
</dbReference>
<evidence type="ECO:0000313" key="12">
    <source>
        <dbReference type="Proteomes" id="UP000324781"/>
    </source>
</evidence>
<dbReference type="Pfam" id="PF20297">
    <property type="entry name" value="MSSS"/>
    <property type="match status" value="1"/>
</dbReference>
<evidence type="ECO:0000259" key="10">
    <source>
        <dbReference type="PROSITE" id="PS50828"/>
    </source>
</evidence>
<dbReference type="GO" id="GO:0043023">
    <property type="term" value="F:ribosomal large subunit binding"/>
    <property type="evidence" value="ECO:0007669"/>
    <property type="project" value="UniProtKB-UniRule"/>
</dbReference>
<keyword evidence="3 8" id="KW-0547">Nucleotide-binding</keyword>
<evidence type="ECO:0000256" key="7">
    <source>
        <dbReference type="ARBA" id="ARBA00023125"/>
    </source>
</evidence>
<dbReference type="GO" id="GO:0016887">
    <property type="term" value="F:ATP hydrolysis activity"/>
    <property type="evidence" value="ECO:0007669"/>
    <property type="project" value="InterPro"/>
</dbReference>
<keyword evidence="8" id="KW-0255">Endonuclease</keyword>
<dbReference type="InterPro" id="IPR007696">
    <property type="entry name" value="DNA_mismatch_repair_MutS_core"/>
</dbReference>
<organism evidence="11 12">
    <name type="scientific">Thermoclostridium caenicola</name>
    <dbReference type="NCBI Taxonomy" id="659425"/>
    <lineage>
        <taxon>Bacteria</taxon>
        <taxon>Bacillati</taxon>
        <taxon>Bacillota</taxon>
        <taxon>Clostridia</taxon>
        <taxon>Eubacteriales</taxon>
        <taxon>Oscillospiraceae</taxon>
        <taxon>Thermoclostridium</taxon>
    </lineage>
</organism>
<dbReference type="InterPro" id="IPR036187">
    <property type="entry name" value="DNA_mismatch_repair_MutS_sf"/>
</dbReference>
<dbReference type="PANTHER" id="PTHR48466:SF2">
    <property type="entry name" value="OS10G0509000 PROTEIN"/>
    <property type="match status" value="1"/>
</dbReference>
<dbReference type="SUPFAM" id="SSF160443">
    <property type="entry name" value="SMR domain-like"/>
    <property type="match status" value="1"/>
</dbReference>
<evidence type="ECO:0000256" key="2">
    <source>
        <dbReference type="ARBA" id="ARBA00022730"/>
    </source>
</evidence>
<evidence type="ECO:0000313" key="11">
    <source>
        <dbReference type="EMBL" id="SHJ32020.1"/>
    </source>
</evidence>
<evidence type="ECO:0000256" key="6">
    <source>
        <dbReference type="ARBA" id="ARBA00022884"/>
    </source>
</evidence>
<dbReference type="SMART" id="SM00534">
    <property type="entry name" value="MUTSac"/>
    <property type="match status" value="1"/>
</dbReference>
<dbReference type="Gene3D" id="3.40.50.300">
    <property type="entry name" value="P-loop containing nucleotide triphosphate hydrolases"/>
    <property type="match status" value="1"/>
</dbReference>
<dbReference type="AlphaFoldDB" id="A0A1M6IC45"/>
<dbReference type="Gene3D" id="3.30.1370.110">
    <property type="match status" value="1"/>
</dbReference>
<protein>
    <recommendedName>
        <fullName evidence="8">Endonuclease MutS2</fullName>
        <ecNumber evidence="8">3.1.-.-</ecNumber>
    </recommendedName>
    <alternativeName>
        <fullName evidence="8">Ribosome-associated protein quality control-upstream factor</fullName>
        <shortName evidence="8">RQC-upstream factor</shortName>
        <shortName evidence="8">RqcU</shortName>
        <ecNumber evidence="8">3.6.4.-</ecNumber>
    </alternativeName>
</protein>
<evidence type="ECO:0000256" key="8">
    <source>
        <dbReference type="HAMAP-Rule" id="MF_00092"/>
    </source>
</evidence>
<gene>
    <name evidence="8" type="primary">mutS2</name>
    <name evidence="8" type="synonym">rqcU</name>
    <name evidence="11" type="ORF">SAMN05444373_10419</name>
</gene>
<sequence length="791" mass="88228">MDQKALKVLEYDKIIKMLDERSVSELGRALTGMLVPSTDLHEVEYRLKETTDAAAFLWRKGSPPFGGVHDIRSSLKRIELGATLSIPELLRIGDMLRCCRILKQYLTNDVPSEWEGNLALELGRQITPSREVEEAISHAIISEEEISDHASPTLASIRRSIRQKQDSIKDKLNAIIRSAEFKKYMQDAVVTMRGDRYVIPVKQEYKALVPGLIHDMSASGATVFIEPLSVVETNNEIKALLIREQQEIERILAELTGKVAEIKDLLKANVDIVARLDFMFAKAKLSRDLDCICPKLSASRAIKILQGRHPLLDRKRVVPIDIELGYGFSTLVITGPNTGGKTVTLKTVGLFVLMLQAGLHVPVKEGSEFGLFGSVFADIGDEQSIEQSLSTFSSHMKNIVRILAEADESSLVLFDELGAGTDPTEGAALAIAILEGLTQRGIRTIATTHYSELKIFAMTRERVQNACCEFDVETLRPTYRLLVGVPGKSNAFAISEKLGLGKDVIERAKGYLTQDNLRFEDVLSDIEKNRIESRKEREQAEDLRRQIEALRQETEKEKQKIARERDQIIAKAKEEARALVREARREAEELLERLKELEKKGIEQSMKELQEARAGVRRLDHLEASYTDGFGIRSAYAEPPKDLKPGESVMLLNLNQKATVLDEPDGDGQVLVQAGIMKIKVHVSQLSRVDEQKNALEKMQHVRTAGVKASPIGLELDLRGLNVEEALDRVDKYLDDAVIAGLHEVTLIHGKGTGTLRKAISEHLRRHQHVKSFRLGKYGEGETGVTVVSLG</sequence>
<comment type="function">
    <text evidence="8">Endonuclease that is involved in the suppression of homologous recombination and thus may have a key role in the control of bacterial genetic diversity.</text>
</comment>
<dbReference type="PROSITE" id="PS50828">
    <property type="entry name" value="SMR"/>
    <property type="match status" value="1"/>
</dbReference>
<comment type="subunit">
    <text evidence="8">Homodimer. Binds to stalled ribosomes, contacting rRNA.</text>
</comment>
<keyword evidence="6 8" id="KW-0694">RNA-binding</keyword>
<keyword evidence="5 8" id="KW-0067">ATP-binding</keyword>
<dbReference type="SUPFAM" id="SSF52540">
    <property type="entry name" value="P-loop containing nucleoside triphosphate hydrolases"/>
    <property type="match status" value="1"/>
</dbReference>
<comment type="similarity">
    <text evidence="8">Belongs to the DNA mismatch repair MutS family. MutS2 subfamily.</text>
</comment>
<dbReference type="InterPro" id="IPR000432">
    <property type="entry name" value="DNA_mismatch_repair_MutS_C"/>
</dbReference>
<evidence type="ECO:0000256" key="1">
    <source>
        <dbReference type="ARBA" id="ARBA00022722"/>
    </source>
</evidence>
<dbReference type="EC" id="3.6.4.-" evidence="8"/>
<dbReference type="GO" id="GO:0140664">
    <property type="term" value="F:ATP-dependent DNA damage sensor activity"/>
    <property type="evidence" value="ECO:0007669"/>
    <property type="project" value="InterPro"/>
</dbReference>
<name>A0A1M6IC45_9FIRM</name>
<keyword evidence="9" id="KW-0175">Coiled coil</keyword>
<feature type="domain" description="Smr" evidence="10">
    <location>
        <begin position="716"/>
        <end position="791"/>
    </location>
</feature>
<keyword evidence="12" id="KW-1185">Reference proteome</keyword>
<dbReference type="SMART" id="SM00463">
    <property type="entry name" value="SMR"/>
    <property type="match status" value="1"/>
</dbReference>
<dbReference type="Pfam" id="PF00488">
    <property type="entry name" value="MutS_V"/>
    <property type="match status" value="1"/>
</dbReference>
<dbReference type="Pfam" id="PF01713">
    <property type="entry name" value="Smr"/>
    <property type="match status" value="1"/>
</dbReference>
<feature type="coiled-coil region" evidence="9">
    <location>
        <begin position="523"/>
        <end position="607"/>
    </location>
</feature>
<reference evidence="11 12" key="1">
    <citation type="submission" date="2016-11" db="EMBL/GenBank/DDBJ databases">
        <authorList>
            <person name="Varghese N."/>
            <person name="Submissions S."/>
        </authorList>
    </citation>
    <scope>NUCLEOTIDE SEQUENCE [LARGE SCALE GENOMIC DNA]</scope>
    <source>
        <strain evidence="11 12">DSM 19027</strain>
    </source>
</reference>
<dbReference type="InterPro" id="IPR046893">
    <property type="entry name" value="MSSS"/>
</dbReference>
<dbReference type="NCBIfam" id="TIGR01069">
    <property type="entry name" value="mutS2"/>
    <property type="match status" value="1"/>
</dbReference>
<dbReference type="FunFam" id="3.40.50.300:FF:000830">
    <property type="entry name" value="Endonuclease MutS2"/>
    <property type="match status" value="1"/>
</dbReference>
<dbReference type="EMBL" id="FQZP01000041">
    <property type="protein sequence ID" value="SHJ32020.1"/>
    <property type="molecule type" value="Genomic_DNA"/>
</dbReference>
<dbReference type="GO" id="GO:0005524">
    <property type="term" value="F:ATP binding"/>
    <property type="evidence" value="ECO:0007669"/>
    <property type="project" value="UniProtKB-UniRule"/>
</dbReference>